<dbReference type="RefSeq" id="WP_344448419.1">
    <property type="nucleotide sequence ID" value="NZ_BAAATZ010000002.1"/>
</dbReference>
<evidence type="ECO:0000313" key="3">
    <source>
        <dbReference type="Proteomes" id="UP001501842"/>
    </source>
</evidence>
<feature type="transmembrane region" description="Helical" evidence="1">
    <location>
        <begin position="402"/>
        <end position="419"/>
    </location>
</feature>
<dbReference type="Proteomes" id="UP001501842">
    <property type="component" value="Unassembled WGS sequence"/>
</dbReference>
<gene>
    <name evidence="2" type="ORF">GCM10010439_04870</name>
</gene>
<feature type="transmembrane region" description="Helical" evidence="1">
    <location>
        <begin position="424"/>
        <end position="441"/>
    </location>
</feature>
<feature type="transmembrane region" description="Helical" evidence="1">
    <location>
        <begin position="330"/>
        <end position="349"/>
    </location>
</feature>
<feature type="transmembrane region" description="Helical" evidence="1">
    <location>
        <begin position="214"/>
        <end position="237"/>
    </location>
</feature>
<evidence type="ECO:0000256" key="1">
    <source>
        <dbReference type="SAM" id="Phobius"/>
    </source>
</evidence>
<keyword evidence="1" id="KW-0472">Membrane</keyword>
<keyword evidence="1" id="KW-0812">Transmembrane</keyword>
<protein>
    <recommendedName>
        <fullName evidence="4">Glycosyltransferase RgtA/B/C/D-like domain-containing protein</fullName>
    </recommendedName>
</protein>
<feature type="transmembrane region" description="Helical" evidence="1">
    <location>
        <begin position="354"/>
        <end position="374"/>
    </location>
</feature>
<organism evidence="2 3">
    <name type="scientific">Actinocorallia aurantiaca</name>
    <dbReference type="NCBI Taxonomy" id="46204"/>
    <lineage>
        <taxon>Bacteria</taxon>
        <taxon>Bacillati</taxon>
        <taxon>Actinomycetota</taxon>
        <taxon>Actinomycetes</taxon>
        <taxon>Streptosporangiales</taxon>
        <taxon>Thermomonosporaceae</taxon>
        <taxon>Actinocorallia</taxon>
    </lineage>
</organism>
<reference evidence="2 3" key="1">
    <citation type="journal article" date="2019" name="Int. J. Syst. Evol. Microbiol.">
        <title>The Global Catalogue of Microorganisms (GCM) 10K type strain sequencing project: providing services to taxonomists for standard genome sequencing and annotation.</title>
        <authorList>
            <consortium name="The Broad Institute Genomics Platform"/>
            <consortium name="The Broad Institute Genome Sequencing Center for Infectious Disease"/>
            <person name="Wu L."/>
            <person name="Ma J."/>
        </authorList>
    </citation>
    <scope>NUCLEOTIDE SEQUENCE [LARGE SCALE GENOMIC DNA]</scope>
    <source>
        <strain evidence="2 3">JCM 8201</strain>
    </source>
</reference>
<proteinExistence type="predicted"/>
<accession>A0ABN3TW59</accession>
<sequence>MALAVEVRRTDVPPEPGSGNRILRLLLLGWLAQAALRFGLAWHRLGPVAHPDEAGYLVAARLLAGGPGADLSGHTFYQGGYPLLLAPVFWVTEDPVLAYRLVLLVNALVGALVFPLAYLALKRLGNASLPLAWAAALLPAVVIFGRHALADAVLPVVVLAWLLALDRFFRGHGSAVPASLLVCFACSIHSRGSILLAVHALALLLALRKTRRPALTGLAATGLGYLAVDRFNAFLLAELYPSGALDLGGNLLDRLLSLDGQAWALSGAAGQIWYLITSTWGLAGAGLVVVVAAAVRRKPMALVLCAVTFGIAYASMAALPDENRVGNFAYGRYLSCVALAYALVGLRALADHKAVLGAVVTLTAAAQVVTLYAGPRLDDTVFIPFDFPEVIFLTRDSDSLELGLATASATALLAVFALVRRPVVVLALVNLVALVSITAPFRDEQPLDANLPEGGVLTQRHVPWHVRAALYHHVSWTRIGWYDLGHPVPPGVCTVLVPWPSGTPIEQTWPGHPDPWTPAPSLAGVAAWTCPSPR</sequence>
<feature type="transmembrane region" description="Helical" evidence="1">
    <location>
        <begin position="272"/>
        <end position="294"/>
    </location>
</feature>
<dbReference type="EMBL" id="BAAATZ010000002">
    <property type="protein sequence ID" value="GAA2719409.1"/>
    <property type="molecule type" value="Genomic_DNA"/>
</dbReference>
<comment type="caution">
    <text evidence="2">The sequence shown here is derived from an EMBL/GenBank/DDBJ whole genome shotgun (WGS) entry which is preliminary data.</text>
</comment>
<feature type="transmembrane region" description="Helical" evidence="1">
    <location>
        <begin position="176"/>
        <end position="207"/>
    </location>
</feature>
<keyword evidence="3" id="KW-1185">Reference proteome</keyword>
<name>A0ABN3TW59_9ACTN</name>
<evidence type="ECO:0008006" key="4">
    <source>
        <dbReference type="Google" id="ProtNLM"/>
    </source>
</evidence>
<feature type="transmembrane region" description="Helical" evidence="1">
    <location>
        <begin position="131"/>
        <end position="164"/>
    </location>
</feature>
<feature type="transmembrane region" description="Helical" evidence="1">
    <location>
        <begin position="97"/>
        <end position="119"/>
    </location>
</feature>
<feature type="transmembrane region" description="Helical" evidence="1">
    <location>
        <begin position="301"/>
        <end position="318"/>
    </location>
</feature>
<keyword evidence="1" id="KW-1133">Transmembrane helix</keyword>
<evidence type="ECO:0000313" key="2">
    <source>
        <dbReference type="EMBL" id="GAA2719409.1"/>
    </source>
</evidence>